<protein>
    <submittedName>
        <fullName evidence="2">Uncharacterized protein</fullName>
    </submittedName>
</protein>
<evidence type="ECO:0000256" key="1">
    <source>
        <dbReference type="SAM" id="Coils"/>
    </source>
</evidence>
<feature type="coiled-coil region" evidence="1">
    <location>
        <begin position="304"/>
        <end position="338"/>
    </location>
</feature>
<organism evidence="2 3">
    <name type="scientific">Lactarius akahatsu</name>
    <dbReference type="NCBI Taxonomy" id="416441"/>
    <lineage>
        <taxon>Eukaryota</taxon>
        <taxon>Fungi</taxon>
        <taxon>Dikarya</taxon>
        <taxon>Basidiomycota</taxon>
        <taxon>Agaricomycotina</taxon>
        <taxon>Agaricomycetes</taxon>
        <taxon>Russulales</taxon>
        <taxon>Russulaceae</taxon>
        <taxon>Lactarius</taxon>
    </lineage>
</organism>
<reference evidence="2" key="1">
    <citation type="submission" date="2022-01" db="EMBL/GenBank/DDBJ databases">
        <title>Comparative genomics reveals a dynamic genome evolution in the ectomycorrhizal milk-cap (Lactarius) mushrooms.</title>
        <authorList>
            <consortium name="DOE Joint Genome Institute"/>
            <person name="Lebreton A."/>
            <person name="Tang N."/>
            <person name="Kuo A."/>
            <person name="LaButti K."/>
            <person name="Drula E."/>
            <person name="Barry K."/>
            <person name="Clum A."/>
            <person name="Lipzen A."/>
            <person name="Mousain D."/>
            <person name="Ng V."/>
            <person name="Wang R."/>
            <person name="Wang X."/>
            <person name="Dai Y."/>
            <person name="Henrissat B."/>
            <person name="Grigoriev I.V."/>
            <person name="Guerin-Laguette A."/>
            <person name="Yu F."/>
            <person name="Martin F.M."/>
        </authorList>
    </citation>
    <scope>NUCLEOTIDE SEQUENCE</scope>
    <source>
        <strain evidence="2">QP</strain>
    </source>
</reference>
<dbReference type="EMBL" id="JAKELL010000034">
    <property type="protein sequence ID" value="KAH8989823.1"/>
    <property type="molecule type" value="Genomic_DNA"/>
</dbReference>
<comment type="caution">
    <text evidence="2">The sequence shown here is derived from an EMBL/GenBank/DDBJ whole genome shotgun (WGS) entry which is preliminary data.</text>
</comment>
<keyword evidence="1" id="KW-0175">Coiled coil</keyword>
<evidence type="ECO:0000313" key="3">
    <source>
        <dbReference type="Proteomes" id="UP001201163"/>
    </source>
</evidence>
<proteinExistence type="predicted"/>
<dbReference type="AlphaFoldDB" id="A0AAD4LG72"/>
<gene>
    <name evidence="2" type="ORF">EDB92DRAFT_2000915</name>
</gene>
<accession>A0AAD4LG72</accession>
<evidence type="ECO:0000313" key="2">
    <source>
        <dbReference type="EMBL" id="KAH8989823.1"/>
    </source>
</evidence>
<dbReference type="Proteomes" id="UP001201163">
    <property type="component" value="Unassembled WGS sequence"/>
</dbReference>
<sequence>MGVCDPEQPVFVEFTEGGSRRGRVGHGSSGGAITLCPVSGGQNRRSCENVRAFDCNLLCETVQGVRNTVLTTRVPLHGSLEMTPSEVGGSLVGSRRTYVPSSAIEVLLTPSCLLTGSGECIISRVQAILSSSSVIIRDIEDVCNAGFASIAHFYFDFKDTGKQDSHVVDECLNTSGMPSPREEVLQLAEGLVDLKLSGLHSCIPRSTSVMLLSHWQPTASLFTMEVDRMQTPRTILALLFTWIQGCGDGDRRKGTWSLEHSQPRLTERQVVTIPSSCPLKILRRFGWVFCQLEILRHCFPSSVLNILEELHESLDKTYEQLLREINQANREHAYLLQSLTVAVHQLGVEERAEVLAVDFNADWRWEDNEGAVLSICSNLVTVVMDGHSRVALFFRSSMESFMEK</sequence>
<name>A0AAD4LG72_9AGAM</name>
<keyword evidence="3" id="KW-1185">Reference proteome</keyword>